<accession>A0A178U7X5</accession>
<organism evidence="1 2">
    <name type="scientific">Arabidopsis thaliana</name>
    <name type="common">Mouse-ear cress</name>
    <dbReference type="NCBI Taxonomy" id="3702"/>
    <lineage>
        <taxon>Eukaryota</taxon>
        <taxon>Viridiplantae</taxon>
        <taxon>Streptophyta</taxon>
        <taxon>Embryophyta</taxon>
        <taxon>Tracheophyta</taxon>
        <taxon>Spermatophyta</taxon>
        <taxon>Magnoliopsida</taxon>
        <taxon>eudicotyledons</taxon>
        <taxon>Gunneridae</taxon>
        <taxon>Pentapetalae</taxon>
        <taxon>rosids</taxon>
        <taxon>malvids</taxon>
        <taxon>Brassicales</taxon>
        <taxon>Brassicaceae</taxon>
        <taxon>Camelineae</taxon>
        <taxon>Arabidopsis</taxon>
    </lineage>
</organism>
<dbReference type="AlphaFoldDB" id="A0A178U7X5"/>
<name>A0A178U7X5_ARATH</name>
<dbReference type="EMBL" id="LUHQ01000019">
    <property type="protein sequence ID" value="OAO89202.1"/>
    <property type="molecule type" value="Genomic_DNA"/>
</dbReference>
<protein>
    <submittedName>
        <fullName evidence="1">Uncharacterized protein</fullName>
    </submittedName>
</protein>
<evidence type="ECO:0000313" key="1">
    <source>
        <dbReference type="EMBL" id="OAO89202.1"/>
    </source>
</evidence>
<dbReference type="Proteomes" id="UP000078284">
    <property type="component" value="Unassembled WGS sequence"/>
</dbReference>
<keyword evidence="1" id="KW-0496">Mitochondrion</keyword>
<comment type="caution">
    <text evidence="1">The sequence shown here is derived from an EMBL/GenBank/DDBJ whole genome shotgun (WGS) entry which is preliminary data.</text>
</comment>
<sequence length="78" mass="8555">MCISIFYPARGGAIGIKKYYSIQVEPFQKGLTQRCGLPKIGLSRPGRSIFSNGPPEVIRVRKLGLSDYARTTGGIVRL</sequence>
<proteinExistence type="predicted"/>
<reference evidence="2" key="1">
    <citation type="journal article" date="2016" name="Proc. Natl. Acad. Sci. U.S.A.">
        <title>Chromosome-level assembly of Arabidopsis thaliana Ler reveals the extent of translocation and inversion polymorphisms.</title>
        <authorList>
            <person name="Zapata L."/>
            <person name="Ding J."/>
            <person name="Willing E.M."/>
            <person name="Hartwig B."/>
            <person name="Bezdan D."/>
            <person name="Jiao W.B."/>
            <person name="Patel V."/>
            <person name="Velikkakam James G."/>
            <person name="Koornneef M."/>
            <person name="Ossowski S."/>
            <person name="Schneeberger K."/>
        </authorList>
    </citation>
    <scope>NUCLEOTIDE SEQUENCE [LARGE SCALE GENOMIC DNA]</scope>
    <source>
        <strain evidence="2">cv. Landsberg erecta</strain>
    </source>
</reference>
<gene>
    <name evidence="1" type="ORF">AXX17_ATUG02550</name>
</gene>
<evidence type="ECO:0000313" key="2">
    <source>
        <dbReference type="Proteomes" id="UP000078284"/>
    </source>
</evidence>
<geneLocation type="mitochondrion" evidence="1"/>